<dbReference type="STRING" id="335543.Sfum_1122"/>
<dbReference type="InterPro" id="IPR050400">
    <property type="entry name" value="Bact_Cytoskel_RodZ"/>
</dbReference>
<proteinExistence type="predicted"/>
<gene>
    <name evidence="3" type="ordered locus">Sfum_1122</name>
</gene>
<feature type="compositionally biased region" description="Polar residues" evidence="1">
    <location>
        <begin position="519"/>
        <end position="539"/>
    </location>
</feature>
<evidence type="ECO:0000313" key="4">
    <source>
        <dbReference type="Proteomes" id="UP000001784"/>
    </source>
</evidence>
<evidence type="ECO:0000259" key="2">
    <source>
        <dbReference type="Pfam" id="PF13464"/>
    </source>
</evidence>
<dbReference type="EMBL" id="CP000478">
    <property type="protein sequence ID" value="ABK16815.1"/>
    <property type="molecule type" value="Genomic_DNA"/>
</dbReference>
<name>A0LHB3_SYNFM</name>
<reference evidence="3 4" key="1">
    <citation type="submission" date="2006-10" db="EMBL/GenBank/DDBJ databases">
        <title>Complete sequence of Syntrophobacter fumaroxidans MPOB.</title>
        <authorList>
            <consortium name="US DOE Joint Genome Institute"/>
            <person name="Copeland A."/>
            <person name="Lucas S."/>
            <person name="Lapidus A."/>
            <person name="Barry K."/>
            <person name="Detter J.C."/>
            <person name="Glavina del Rio T."/>
            <person name="Hammon N."/>
            <person name="Israni S."/>
            <person name="Pitluck S."/>
            <person name="Goltsman E.G."/>
            <person name="Martinez M."/>
            <person name="Schmutz J."/>
            <person name="Larimer F."/>
            <person name="Land M."/>
            <person name="Hauser L."/>
            <person name="Kyrpides N."/>
            <person name="Kim E."/>
            <person name="Boone D.R."/>
            <person name="Brockman F."/>
            <person name="Culley D."/>
            <person name="Ferry J."/>
            <person name="Gunsalus R."/>
            <person name="McInerney M.J."/>
            <person name="Morrison M."/>
            <person name="Plugge C."/>
            <person name="Rohlin L."/>
            <person name="Scholten J."/>
            <person name="Sieber J."/>
            <person name="Stams A.J.M."/>
            <person name="Worm P."/>
            <person name="Henstra A.M."/>
            <person name="Richardson P."/>
        </authorList>
    </citation>
    <scope>NUCLEOTIDE SEQUENCE [LARGE SCALE GENOMIC DNA]</scope>
    <source>
        <strain evidence="4">DSM 10017 / MPOB</strain>
    </source>
</reference>
<organism evidence="3 4">
    <name type="scientific">Syntrophobacter fumaroxidans (strain DSM 10017 / MPOB)</name>
    <dbReference type="NCBI Taxonomy" id="335543"/>
    <lineage>
        <taxon>Bacteria</taxon>
        <taxon>Pseudomonadati</taxon>
        <taxon>Thermodesulfobacteriota</taxon>
        <taxon>Syntrophobacteria</taxon>
        <taxon>Syntrophobacterales</taxon>
        <taxon>Syntrophobacteraceae</taxon>
        <taxon>Syntrophobacter</taxon>
    </lineage>
</organism>
<dbReference type="KEGG" id="sfu:Sfum_1122"/>
<protein>
    <recommendedName>
        <fullName evidence="2">Cytoskeleton protein RodZ-like C-terminal domain-containing protein</fullName>
    </recommendedName>
</protein>
<dbReference type="InParanoid" id="A0LHB3"/>
<dbReference type="Pfam" id="PF13464">
    <property type="entry name" value="RodZ_C"/>
    <property type="match status" value="1"/>
</dbReference>
<evidence type="ECO:0000313" key="3">
    <source>
        <dbReference type="EMBL" id="ABK16815.1"/>
    </source>
</evidence>
<evidence type="ECO:0000256" key="1">
    <source>
        <dbReference type="SAM" id="MobiDB-lite"/>
    </source>
</evidence>
<feature type="region of interest" description="Disordered" evidence="1">
    <location>
        <begin position="481"/>
        <end position="575"/>
    </location>
</feature>
<feature type="domain" description="Cytoskeleton protein RodZ-like C-terminal" evidence="2">
    <location>
        <begin position="606"/>
        <end position="672"/>
    </location>
</feature>
<dbReference type="PANTHER" id="PTHR34475">
    <property type="match status" value="1"/>
</dbReference>
<dbReference type="eggNOG" id="COG0508">
    <property type="taxonomic scope" value="Bacteria"/>
</dbReference>
<accession>A0LHB3</accession>
<feature type="compositionally biased region" description="Low complexity" evidence="1">
    <location>
        <begin position="565"/>
        <end position="575"/>
    </location>
</feature>
<dbReference type="PANTHER" id="PTHR34475:SF1">
    <property type="entry name" value="CYTOSKELETON PROTEIN RODZ"/>
    <property type="match status" value="1"/>
</dbReference>
<dbReference type="HOGENOM" id="CLU_361660_0_0_7"/>
<keyword evidence="4" id="KW-1185">Reference proteome</keyword>
<dbReference type="InterPro" id="IPR025194">
    <property type="entry name" value="RodZ-like_C"/>
</dbReference>
<dbReference type="AlphaFoldDB" id="A0LHB3"/>
<sequence>MSEPLEGRRAGEEKRLCPRFLTADGLTNTAERWRPTGILICRTETSRSVPDVEKSASGQADSRGKHAQAGPFEKISDMYIIDFSEKGAQVYFECDNQARILTSEFFLQVGITRVPVCPSWYQLSPNGNTAGFEFNHQPEHSCDLAHLLVYLSDDLLNFLINEHIPSLTPLNSQVCTYAYLSIFYNLRLKFLECIALFNKARERVEQFVNSHHHEEMMHIFLEFESLRSLHLKQARALSKDKDPNATLEPFVKPFRELGCGISWKAQQLRFHESDVLSVLADSIVFWDWKVHPSCGLAERVKPAHDAFMALRTILPGVFEGEAFDNQFDYYSFLIRSTTRLKNRLIDLVSAPMSSVETARVRGRMPELLASRESDRVPALGTIPRLMEKGRFEEIGTPALEEKLVEAYGQSLGVEPASGEGDITVKGLQLPYGQSIPPPRVGPGPIRPYKYLAVLLAAVVAFAVAGLLSRPGMQVFWKSRDVGTDRVSTRTVPSDAVPQEAPPRESEAGNGVEAKVESGVQPSVLPSDTVPDSVSESLTGDISGGEPERVAEEGGGNEAPKHEAAADAAPADSREAALPAGEVVEEPSPETTPAAPSRKELVHRFEIEAGQKCWIQVKIDGEKAWSAMMKPGDRFDWEVKERIDILVGNSGGVRVKWDGQLLGQVGMVGQPVRLTLPNPQLISKVKAD</sequence>
<dbReference type="Proteomes" id="UP000001784">
    <property type="component" value="Chromosome"/>
</dbReference>